<evidence type="ECO:0000259" key="2">
    <source>
        <dbReference type="Pfam" id="PF03476"/>
    </source>
</evidence>
<name>A0A2I3TF87_PANTR</name>
<dbReference type="AlphaFoldDB" id="A0A2I3TF87"/>
<dbReference type="InterPro" id="IPR005303">
    <property type="entry name" value="MOCOS_middle"/>
</dbReference>
<dbReference type="EMBL" id="AACZ04071488">
    <property type="status" value="NOT_ANNOTATED_CDS"/>
    <property type="molecule type" value="Genomic_DNA"/>
</dbReference>
<keyword evidence="4" id="KW-1185">Reference proteome</keyword>
<dbReference type="Proteomes" id="UP000002277">
    <property type="component" value="Chromosome 1"/>
</dbReference>
<dbReference type="SUPFAM" id="SSF141673">
    <property type="entry name" value="MOSC N-terminal domain-like"/>
    <property type="match status" value="1"/>
</dbReference>
<dbReference type="Ensembl" id="ENSPTRT00000094301.1">
    <property type="protein sequence ID" value="ENSPTRP00000087904.1"/>
    <property type="gene ID" value="ENSPTRG00000002002.7"/>
</dbReference>
<dbReference type="VGNC" id="VGNC:10712">
    <property type="gene designation" value="MTARC2"/>
</dbReference>
<evidence type="ECO:0000313" key="5">
    <source>
        <dbReference type="VGNC" id="VGNC:10712"/>
    </source>
</evidence>
<feature type="domain" description="Molybdenum cofactor sulfurase middle" evidence="2">
    <location>
        <begin position="54"/>
        <end position="91"/>
    </location>
</feature>
<gene>
    <name evidence="3 5" type="primary">MTARC2</name>
</gene>
<keyword evidence="1" id="KW-0812">Transmembrane</keyword>
<evidence type="ECO:0000256" key="1">
    <source>
        <dbReference type="SAM" id="Phobius"/>
    </source>
</evidence>
<proteinExistence type="predicted"/>
<reference evidence="3" key="3">
    <citation type="submission" date="2025-09" db="UniProtKB">
        <authorList>
            <consortium name="Ensembl"/>
        </authorList>
    </citation>
    <scope>IDENTIFICATION</scope>
</reference>
<keyword evidence="1" id="KW-1133">Transmembrane helix</keyword>
<protein>
    <submittedName>
        <fullName evidence="3">Mitochondrial amidoxime reducing component 2</fullName>
    </submittedName>
</protein>
<keyword evidence="1" id="KW-0472">Membrane</keyword>
<feature type="transmembrane region" description="Helical" evidence="1">
    <location>
        <begin position="20"/>
        <end position="40"/>
    </location>
</feature>
<accession>A0A2I3TF87</accession>
<reference evidence="3 4" key="1">
    <citation type="journal article" date="2005" name="Nature">
        <title>Initial sequence of the chimpanzee genome and comparison with the human genome.</title>
        <authorList>
            <consortium name="Chimpanzee sequencing and analysis consortium"/>
        </authorList>
    </citation>
    <scope>NUCLEOTIDE SEQUENCE [LARGE SCALE GENOMIC DNA]</scope>
</reference>
<sequence length="111" mass="11992">MGASSSSALARLGLPARPWPRWLGVAALGLAAVALGTVAWRRAWPRRRRRLQQVGTVAKLWIYPVKSCKGVPVSEAECTAMGLRSGNLRDRCAPPRLANFCIFSRSGVSSC</sequence>
<dbReference type="GeneTree" id="ENSGT00940000159665"/>
<reference evidence="3" key="2">
    <citation type="submission" date="2025-08" db="UniProtKB">
        <authorList>
            <consortium name="Ensembl"/>
        </authorList>
    </citation>
    <scope>IDENTIFICATION</scope>
</reference>
<evidence type="ECO:0000313" key="3">
    <source>
        <dbReference type="Ensembl" id="ENSPTRP00000087904.1"/>
    </source>
</evidence>
<organism evidence="3 4">
    <name type="scientific">Pan troglodytes</name>
    <name type="common">Chimpanzee</name>
    <dbReference type="NCBI Taxonomy" id="9598"/>
    <lineage>
        <taxon>Eukaryota</taxon>
        <taxon>Metazoa</taxon>
        <taxon>Chordata</taxon>
        <taxon>Craniata</taxon>
        <taxon>Vertebrata</taxon>
        <taxon>Euteleostomi</taxon>
        <taxon>Mammalia</taxon>
        <taxon>Eutheria</taxon>
        <taxon>Euarchontoglires</taxon>
        <taxon>Primates</taxon>
        <taxon>Haplorrhini</taxon>
        <taxon>Catarrhini</taxon>
        <taxon>Hominidae</taxon>
        <taxon>Pan</taxon>
    </lineage>
</organism>
<evidence type="ECO:0000313" key="4">
    <source>
        <dbReference type="Proteomes" id="UP000002277"/>
    </source>
</evidence>
<dbReference type="Pfam" id="PF03476">
    <property type="entry name" value="MOSC_N"/>
    <property type="match status" value="1"/>
</dbReference>
<dbReference type="Bgee" id="ENSPTRG00000002002">
    <property type="expression patterns" value="Expressed in adult mammalian kidney and 22 other cell types or tissues"/>
</dbReference>